<proteinExistence type="predicted"/>
<dbReference type="Gene3D" id="3.80.10.10">
    <property type="entry name" value="Ribonuclease Inhibitor"/>
    <property type="match status" value="1"/>
</dbReference>
<feature type="compositionally biased region" description="Polar residues" evidence="1">
    <location>
        <begin position="270"/>
        <end position="291"/>
    </location>
</feature>
<dbReference type="SUPFAM" id="SSF50729">
    <property type="entry name" value="PH domain-like"/>
    <property type="match status" value="1"/>
</dbReference>
<dbReference type="SUPFAM" id="SSF52047">
    <property type="entry name" value="RNI-like"/>
    <property type="match status" value="1"/>
</dbReference>
<feature type="compositionally biased region" description="Polar residues" evidence="1">
    <location>
        <begin position="49"/>
        <end position="58"/>
    </location>
</feature>
<feature type="region of interest" description="Disordered" evidence="1">
    <location>
        <begin position="270"/>
        <end position="300"/>
    </location>
</feature>
<dbReference type="SMART" id="SM00368">
    <property type="entry name" value="LRR_RI"/>
    <property type="match status" value="2"/>
</dbReference>
<accession>A0AAJ7WCR9</accession>
<feature type="compositionally biased region" description="Low complexity" evidence="1">
    <location>
        <begin position="334"/>
        <end position="348"/>
    </location>
</feature>
<dbReference type="InterPro" id="IPR032675">
    <property type="entry name" value="LRR_dom_sf"/>
</dbReference>
<organism evidence="3 5">
    <name type="scientific">Ceratina calcarata</name>
    <dbReference type="NCBI Taxonomy" id="156304"/>
    <lineage>
        <taxon>Eukaryota</taxon>
        <taxon>Metazoa</taxon>
        <taxon>Ecdysozoa</taxon>
        <taxon>Arthropoda</taxon>
        <taxon>Hexapoda</taxon>
        <taxon>Insecta</taxon>
        <taxon>Pterygota</taxon>
        <taxon>Neoptera</taxon>
        <taxon>Endopterygota</taxon>
        <taxon>Hymenoptera</taxon>
        <taxon>Apocrita</taxon>
        <taxon>Aculeata</taxon>
        <taxon>Apoidea</taxon>
        <taxon>Anthophila</taxon>
        <taxon>Apidae</taxon>
        <taxon>Ceratina</taxon>
        <taxon>Zadontomerus</taxon>
    </lineage>
</organism>
<feature type="compositionally biased region" description="Basic and acidic residues" evidence="1">
    <location>
        <begin position="112"/>
        <end position="124"/>
    </location>
</feature>
<feature type="compositionally biased region" description="Basic and acidic residues" evidence="1">
    <location>
        <begin position="207"/>
        <end position="222"/>
    </location>
</feature>
<sequence>MFCFQTPFTRASRVLASSLSSSKSKTTSVDMILPGDKSPNSKCDRQDSEATSEGSGSSIGYIDQEPLVSDTSSTDSTLPDIKADYLDPETLSPGPDSIAPASLDVLENGIGDPRDYDKRDPEKRSYSNRRCKKLLLRLCSNESSGSNKEIDDELSGSIGDEKKDYKAEEEIIASLAYSSPSVLIDSVDDEDDDEDDENAFGNSRIISENDIRNGFSESEKENASNQETETETEEGSSLPLSPAGPTTGLSSSTVPYYNFLCVNGGAMRQEMTSTSSPQLSSNGNHRSSVESTPADVRDSFNAGNSFEIETKPERLESAFCLPAARSCPNLERQSAGCSPTSGSSGSSPSPGPVGPRFKPIEEGDIQVCFLNYTNLVKKILSSKYLRRWETHHLYLNDTCITSKTRTGFFRQPIPYSNMSDIRKYAVARWDPTYKNCLSIVLPNSSLLLQANNAYTRDQWYHSILWKRSIFKYQHLLSLNTREEVIIKELKSMVDFALWTSLQDERVSVAPLEAVAKHLEDSVVEDPSDSEKSTEEISRYRNDRKHWAEAVLSVVSPLLDKVALPVCLAKVLVKLAQQHPQSSLVTAVSPAITRCLKHTVDFGKSLDMRKLLQVFIAALYATGGEQAVRDYIISVHGPGSDCPHPRVLPNLVSVCVAAIFHRFEVANRSLPENDKSLSLPPLNCYLLVLNITSEYADWRPELGALLQPVPFPEEAFTVKEVQQSILMRVMDRLAKDTRCVVHRVLLPVRELRPGWIHIAAPSSPDCPDQGELFGQMLTTLLACCCRRKKFIGWLTKQVRDDCILLAVRGCEAAQEALCLMLEWHLLPSKETKLQIVSALESTATGKEHYAALCQRQRNLQQLLRKGGPRRLTLPARATDADVALLLNGRALGSLEYLSLAFTSVTSACAEQLIKLPALRHLNLWATQFGDAGLQMISEHLQKLQVLNLCETPVSDKGISALASLTSLKKLNLNSTKLSVQTFELLKKCLPALQEFDVRYTDAW</sequence>
<evidence type="ECO:0000313" key="3">
    <source>
        <dbReference type="Proteomes" id="UP000694925"/>
    </source>
</evidence>
<evidence type="ECO:0000256" key="1">
    <source>
        <dbReference type="SAM" id="MobiDB-lite"/>
    </source>
</evidence>
<dbReference type="CDD" id="cd00821">
    <property type="entry name" value="PH"/>
    <property type="match status" value="1"/>
</dbReference>
<evidence type="ECO:0000313" key="4">
    <source>
        <dbReference type="RefSeq" id="XP_017884491.1"/>
    </source>
</evidence>
<dbReference type="GeneID" id="108627664"/>
<dbReference type="PANTHER" id="PTHR25480:SF0">
    <property type="entry name" value="C-MAF-INDUCING PROTEIN"/>
    <property type="match status" value="1"/>
</dbReference>
<reference evidence="4 5" key="1">
    <citation type="submission" date="2025-04" db="UniProtKB">
        <authorList>
            <consortium name="RefSeq"/>
        </authorList>
    </citation>
    <scope>IDENTIFICATION</scope>
    <source>
        <tissue evidence="4 5">Whole body</tissue>
    </source>
</reference>
<feature type="domain" description="C-Maf-inducing protein PH" evidence="2">
    <location>
        <begin position="356"/>
        <end position="476"/>
    </location>
</feature>
<keyword evidence="3" id="KW-1185">Reference proteome</keyword>
<evidence type="ECO:0000313" key="5">
    <source>
        <dbReference type="RefSeq" id="XP_026671512.1"/>
    </source>
</evidence>
<dbReference type="RefSeq" id="XP_017884491.1">
    <property type="nucleotide sequence ID" value="XM_018029002.2"/>
</dbReference>
<feature type="region of interest" description="Disordered" evidence="1">
    <location>
        <begin position="183"/>
        <end position="249"/>
    </location>
</feature>
<dbReference type="InterPro" id="IPR056429">
    <property type="entry name" value="PH_CMIP"/>
</dbReference>
<name>A0AAJ7WCR9_9HYME</name>
<feature type="region of interest" description="Disordered" evidence="1">
    <location>
        <begin position="25"/>
        <end position="124"/>
    </location>
</feature>
<dbReference type="Pfam" id="PF23066">
    <property type="entry name" value="PH_21"/>
    <property type="match status" value="1"/>
</dbReference>
<dbReference type="Proteomes" id="UP000694925">
    <property type="component" value="Unplaced"/>
</dbReference>
<dbReference type="RefSeq" id="XP_026671512.1">
    <property type="nucleotide sequence ID" value="XM_026815711.1"/>
</dbReference>
<evidence type="ECO:0000259" key="2">
    <source>
        <dbReference type="Pfam" id="PF23066"/>
    </source>
</evidence>
<protein>
    <submittedName>
        <fullName evidence="4 5">C-Maf-inducing protein-like</fullName>
    </submittedName>
</protein>
<gene>
    <name evidence="4 5" type="primary">LOC108627664</name>
</gene>
<dbReference type="KEGG" id="ccal:108627664"/>
<dbReference type="InterPro" id="IPR052813">
    <property type="entry name" value="CMIP"/>
</dbReference>
<feature type="region of interest" description="Disordered" evidence="1">
    <location>
        <begin position="332"/>
        <end position="357"/>
    </location>
</feature>
<feature type="compositionally biased region" description="Acidic residues" evidence="1">
    <location>
        <begin position="186"/>
        <end position="198"/>
    </location>
</feature>
<dbReference type="AlphaFoldDB" id="A0AAJ7WCR9"/>
<dbReference type="PANTHER" id="PTHR25480">
    <property type="entry name" value="LEUCINE-RICH REPEAT-CONTAINING PROTEIN 73"/>
    <property type="match status" value="1"/>
</dbReference>